<name>A0A0F5YJQ9_9CYAN</name>
<gene>
    <name evidence="2" type="ORF">WN50_06415</name>
</gene>
<feature type="domain" description="SLH" evidence="1">
    <location>
        <begin position="1"/>
        <end position="60"/>
    </location>
</feature>
<comment type="caution">
    <text evidence="2">The sequence shown here is derived from an EMBL/GenBank/DDBJ whole genome shotgun (WGS) entry which is preliminary data.</text>
</comment>
<dbReference type="PATRIC" id="fig|1637645.4.peg.4045"/>
<dbReference type="Pfam" id="PF11850">
    <property type="entry name" value="DUF3370"/>
    <property type="match status" value="1"/>
</dbReference>
<dbReference type="InterPro" id="IPR051465">
    <property type="entry name" value="Cell_Envelope_Struct_Comp"/>
</dbReference>
<protein>
    <submittedName>
        <fullName evidence="2">S-layer protein</fullName>
    </submittedName>
</protein>
<dbReference type="Pfam" id="PF00395">
    <property type="entry name" value="SLH"/>
    <property type="match status" value="3"/>
</dbReference>
<dbReference type="PROSITE" id="PS51272">
    <property type="entry name" value="SLH"/>
    <property type="match status" value="3"/>
</dbReference>
<dbReference type="Proteomes" id="UP000033607">
    <property type="component" value="Unassembled WGS sequence"/>
</dbReference>
<sequence length="629" mass="71290">MNKMTFKDLEKHWTKDCILELAKRNLVSGYPDGTFRPDKDINRAEFATLMCAIFPEAQVRRQSIKFKDVTEKHWAYNAIKTASEKGFFAGYPDGRFRPEQNITRVQAITVLAAYLQYSSFLFEEHPFDRFFLDSTLIPGYATEYIAKAIQTGIIVNYPDIQEFRPNENTTRGEVAALFCRVLNFAGVPLEYVVGLDIKPMEIRPLPGQLNTLPTFNSNSPELIRTEGILLSTFPPNNKQFPKAHLNFPFTGRFDIFSHHITRAETKSETHPFYQGIILYNPTDNNINVKILAAASYLSTPDAPYINLPEKQENSQGTVYSGPGSRTMNEVLRGNRQDIFSEELTLEPKQYKMLMNLPIPVPGFPASNGRSTMIRLSTTGQIYVADLARKASLNADKTYRPPTLSEWIELLNNKGLAEPRDRTPTPLEPQVTLPIVFSRVAGVSQGTEWQAEITDNPESKVLSIPQIGKAFSYVIGTLHKITLGTQQVQSAKMLVRYPDTAFFAHANYGIEYKIGFTLYNQFSQQQTVRIGFSSPLKNDETDALKNQLIFLQHPPEDTFFRGTVRVSYDDLQGGFNMGYFHLIQPRGKQGESIFSRVDLPPASRHRVEINFLYPPDSTPPQVITIESYVF</sequence>
<evidence type="ECO:0000313" key="2">
    <source>
        <dbReference type="EMBL" id="KKD38892.1"/>
    </source>
</evidence>
<dbReference type="EMBL" id="LATL02000204">
    <property type="protein sequence ID" value="KKD38892.1"/>
    <property type="molecule type" value="Genomic_DNA"/>
</dbReference>
<accession>A0A0F5YJQ9</accession>
<dbReference type="InterPro" id="IPR021801">
    <property type="entry name" value="DUF3370"/>
</dbReference>
<organism evidence="2 3">
    <name type="scientific">Limnoraphis robusta CS-951</name>
    <dbReference type="NCBI Taxonomy" id="1637645"/>
    <lineage>
        <taxon>Bacteria</taxon>
        <taxon>Bacillati</taxon>
        <taxon>Cyanobacteriota</taxon>
        <taxon>Cyanophyceae</taxon>
        <taxon>Oscillatoriophycideae</taxon>
        <taxon>Oscillatoriales</taxon>
        <taxon>Sirenicapillariaceae</taxon>
        <taxon>Limnoraphis</taxon>
    </lineage>
</organism>
<reference evidence="2 3" key="1">
    <citation type="submission" date="2015-06" db="EMBL/GenBank/DDBJ databases">
        <title>Draft genome assembly of filamentous brackish cyanobacterium Limnoraphis robusta strain CS-951.</title>
        <authorList>
            <person name="Willis A."/>
            <person name="Parks M."/>
            <person name="Burford M.A."/>
        </authorList>
    </citation>
    <scope>NUCLEOTIDE SEQUENCE [LARGE SCALE GENOMIC DNA]</scope>
    <source>
        <strain evidence="2 3">CS-951</strain>
    </source>
</reference>
<dbReference type="InterPro" id="IPR001119">
    <property type="entry name" value="SLH_dom"/>
</dbReference>
<dbReference type="AlphaFoldDB" id="A0A0F5YJQ9"/>
<feature type="domain" description="SLH" evidence="1">
    <location>
        <begin position="128"/>
        <end position="192"/>
    </location>
</feature>
<feature type="domain" description="SLH" evidence="1">
    <location>
        <begin position="62"/>
        <end position="125"/>
    </location>
</feature>
<dbReference type="PANTHER" id="PTHR43308:SF5">
    <property type="entry name" value="S-LAYER PROTEIN _ PEPTIDOGLYCAN ENDO-BETA-N-ACETYLGLUCOSAMINIDASE"/>
    <property type="match status" value="1"/>
</dbReference>
<evidence type="ECO:0000313" key="3">
    <source>
        <dbReference type="Proteomes" id="UP000033607"/>
    </source>
</evidence>
<proteinExistence type="predicted"/>
<evidence type="ECO:0000259" key="1">
    <source>
        <dbReference type="PROSITE" id="PS51272"/>
    </source>
</evidence>
<dbReference type="PANTHER" id="PTHR43308">
    <property type="entry name" value="OUTER MEMBRANE PROTEIN ALPHA-RELATED"/>
    <property type="match status" value="1"/>
</dbReference>